<dbReference type="Gene3D" id="3.40.50.1820">
    <property type="entry name" value="alpha/beta hydrolase"/>
    <property type="match status" value="1"/>
</dbReference>
<dbReference type="EMBL" id="NXFY01000001">
    <property type="protein sequence ID" value="PHO19282.1"/>
    <property type="molecule type" value="Genomic_DNA"/>
</dbReference>
<dbReference type="InterPro" id="IPR002123">
    <property type="entry name" value="Plipid/glycerol_acylTrfase"/>
</dbReference>
<evidence type="ECO:0000259" key="1">
    <source>
        <dbReference type="Pfam" id="PF01553"/>
    </source>
</evidence>
<dbReference type="Pfam" id="PF01553">
    <property type="entry name" value="Acyltransferase"/>
    <property type="match status" value="1"/>
</dbReference>
<protein>
    <submittedName>
        <fullName evidence="3">Glycerol acyltransferase</fullName>
    </submittedName>
</protein>
<proteinExistence type="predicted"/>
<dbReference type="Pfam" id="PF12146">
    <property type="entry name" value="Hydrolase_4"/>
    <property type="match status" value="1"/>
</dbReference>
<evidence type="ECO:0000313" key="3">
    <source>
        <dbReference type="EMBL" id="PHO19282.1"/>
    </source>
</evidence>
<gene>
    <name evidence="3" type="ORF">CPU12_00455</name>
</gene>
<dbReference type="SUPFAM" id="SSF69593">
    <property type="entry name" value="Glycerol-3-phosphate (1)-acyltransferase"/>
    <property type="match status" value="1"/>
</dbReference>
<feature type="domain" description="Phospholipid/glycerol acyltransferase" evidence="1">
    <location>
        <begin position="27"/>
        <end position="125"/>
    </location>
</feature>
<name>A0A2G1DL98_9BACT</name>
<dbReference type="PANTHER" id="PTHR11614">
    <property type="entry name" value="PHOSPHOLIPASE-RELATED"/>
    <property type="match status" value="1"/>
</dbReference>
<dbReference type="InterPro" id="IPR051044">
    <property type="entry name" value="MAG_DAG_Lipase"/>
</dbReference>
<dbReference type="Proteomes" id="UP000221222">
    <property type="component" value="Unassembled WGS sequence"/>
</dbReference>
<keyword evidence="3" id="KW-0012">Acyltransferase</keyword>
<organism evidence="3 4">
    <name type="scientific">Malaciobacter molluscorum LMG 25693</name>
    <dbReference type="NCBI Taxonomy" id="870501"/>
    <lineage>
        <taxon>Bacteria</taxon>
        <taxon>Pseudomonadati</taxon>
        <taxon>Campylobacterota</taxon>
        <taxon>Epsilonproteobacteria</taxon>
        <taxon>Campylobacterales</taxon>
        <taxon>Arcobacteraceae</taxon>
        <taxon>Malaciobacter</taxon>
    </lineage>
</organism>
<keyword evidence="3" id="KW-0808">Transferase</keyword>
<reference evidence="3 4" key="1">
    <citation type="submission" date="2017-09" db="EMBL/GenBank/DDBJ databases">
        <title>Arcobacter canalis sp. nov., a new species isolated from a water canal contaminated with urban sewage.</title>
        <authorList>
            <person name="Perez-Cataluna A."/>
            <person name="Salas-Masso N."/>
            <person name="Figueras M.J."/>
        </authorList>
    </citation>
    <scope>NUCLEOTIDE SEQUENCE [LARGE SCALE GENOMIC DNA]</scope>
    <source>
        <strain evidence="3 4">F98-3</strain>
    </source>
</reference>
<dbReference type="SUPFAM" id="SSF53474">
    <property type="entry name" value="alpha/beta-Hydrolases"/>
    <property type="match status" value="1"/>
</dbReference>
<dbReference type="GO" id="GO:0016746">
    <property type="term" value="F:acyltransferase activity"/>
    <property type="evidence" value="ECO:0007669"/>
    <property type="project" value="UniProtKB-KW"/>
</dbReference>
<dbReference type="AlphaFoldDB" id="A0A2G1DL98"/>
<keyword evidence="4" id="KW-1185">Reference proteome</keyword>
<feature type="domain" description="Serine aminopeptidase S33" evidence="2">
    <location>
        <begin position="468"/>
        <end position="686"/>
    </location>
</feature>
<evidence type="ECO:0000313" key="4">
    <source>
        <dbReference type="Proteomes" id="UP000221222"/>
    </source>
</evidence>
<dbReference type="InterPro" id="IPR029058">
    <property type="entry name" value="AB_hydrolase_fold"/>
</dbReference>
<comment type="caution">
    <text evidence="3">The sequence shown here is derived from an EMBL/GenBank/DDBJ whole genome shotgun (WGS) entry which is preliminary data.</text>
</comment>
<evidence type="ECO:0000259" key="2">
    <source>
        <dbReference type="Pfam" id="PF12146"/>
    </source>
</evidence>
<accession>A0A2G1DL98</accession>
<dbReference type="InterPro" id="IPR022742">
    <property type="entry name" value="Hydrolase_4"/>
</dbReference>
<sequence length="705" mass="82557">MMFKKDLLIDSSGYVLNLLEKILSTNIKIYGIENIPKDNPKIFVANHFTRIEALLVPYCLYDITNKKVGVIADDGLMKSYFGNYLQNIGALAKSHPNRNNIILSDLLTARKDWLIFPEGRMVKAKDIIKEDSHYIVKINDIKSRIYTGSAFFALYSEILRQDYSNNKIKNKNKFQRKYLINQNDKIEDKETMIVPINITYSPIRTGDNFLQKMAKRLFDNINENFLEEIEIESNIVLNSKIIIRILKPISLHKMLKNSYGLVLNHNTIVEKLRYDLTYKFMKKIYENVTIRFEHIFILILYHYKEEKICKVYFKRIIYLVAKRVKEDCTLFEDDIRNDIINLISYEKYPIFNEILKIALKDKIITQTREDYIINKDALLNMHTHNTIRIKNILRVVLNEVLIIDKMNDIVKQKVNLTHEQIDKELLQILQEEEKNEFETDYLKFATHKDIKPKDIGKPYLLKNNLSNKCILLIHGFSSAPKEVEELAVYLNNCHYNVYAVRLKGHGTVPEDLKDTSYKDWYNSVSRSVVITSLKYDEINIVGFSTGGLIALLSSKKYLPKLKSIVCINAALNLNDIRIRTVLPAIDFWNDIVSSFNAHSLKKEFVENKARYPKINYDKFYVKAILQLKELMNITKQNLEKINKKILIIQAKDDPVVNISSAYEIHEKIKSKNKQLAIFELDEHVIIKGKNTKNVFEKIKRFLLDK</sequence>